<proteinExistence type="predicted"/>
<dbReference type="PANTHER" id="PTHR38121:SF4">
    <property type="entry name" value="GH16 DOMAIN-CONTAINING PROTEIN-RELATED"/>
    <property type="match status" value="1"/>
</dbReference>
<feature type="compositionally biased region" description="Low complexity" evidence="1">
    <location>
        <begin position="182"/>
        <end position="207"/>
    </location>
</feature>
<keyword evidence="5" id="KW-1185">Reference proteome</keyword>
<name>A0A1B9J0N0_9TREE</name>
<feature type="domain" description="GH16" evidence="3">
    <location>
        <begin position="172"/>
        <end position="454"/>
    </location>
</feature>
<feature type="signal peptide" evidence="2">
    <location>
        <begin position="1"/>
        <end position="17"/>
    </location>
</feature>
<feature type="compositionally biased region" description="Polar residues" evidence="1">
    <location>
        <begin position="119"/>
        <end position="129"/>
    </location>
</feature>
<dbReference type="Gene3D" id="2.60.120.200">
    <property type="match status" value="1"/>
</dbReference>
<evidence type="ECO:0000256" key="1">
    <source>
        <dbReference type="SAM" id="MobiDB-lite"/>
    </source>
</evidence>
<dbReference type="OrthoDB" id="2579977at2759"/>
<dbReference type="InterPro" id="IPR000757">
    <property type="entry name" value="Beta-glucanase-like"/>
</dbReference>
<keyword evidence="2" id="KW-0732">Signal</keyword>
<evidence type="ECO:0000313" key="4">
    <source>
        <dbReference type="EMBL" id="OCF61337.1"/>
    </source>
</evidence>
<dbReference type="AlphaFoldDB" id="A0A1B9J0N0"/>
<feature type="region of interest" description="Disordered" evidence="1">
    <location>
        <begin position="77"/>
        <end position="207"/>
    </location>
</feature>
<feature type="compositionally biased region" description="Polar residues" evidence="1">
    <location>
        <begin position="77"/>
        <end position="91"/>
    </location>
</feature>
<feature type="compositionally biased region" description="Polar residues" evidence="1">
    <location>
        <begin position="151"/>
        <end position="181"/>
    </location>
</feature>
<dbReference type="Proteomes" id="UP000092583">
    <property type="component" value="Unassembled WGS sequence"/>
</dbReference>
<feature type="compositionally biased region" description="Basic and acidic residues" evidence="1">
    <location>
        <begin position="366"/>
        <end position="375"/>
    </location>
</feature>
<dbReference type="GO" id="GO:0004553">
    <property type="term" value="F:hydrolase activity, hydrolyzing O-glycosyl compounds"/>
    <property type="evidence" value="ECO:0007669"/>
    <property type="project" value="InterPro"/>
</dbReference>
<evidence type="ECO:0000313" key="5">
    <source>
        <dbReference type="Proteomes" id="UP000092583"/>
    </source>
</evidence>
<dbReference type="CDD" id="cd00413">
    <property type="entry name" value="Glyco_hydrolase_16"/>
    <property type="match status" value="1"/>
</dbReference>
<dbReference type="SUPFAM" id="SSF49899">
    <property type="entry name" value="Concanavalin A-like lectins/glucanases"/>
    <property type="match status" value="1"/>
</dbReference>
<dbReference type="STRING" id="1331196.A0A1B9J0N0"/>
<organism evidence="4 5">
    <name type="scientific">Kwoniella mangroviensis CBS 10435</name>
    <dbReference type="NCBI Taxonomy" id="1331196"/>
    <lineage>
        <taxon>Eukaryota</taxon>
        <taxon>Fungi</taxon>
        <taxon>Dikarya</taxon>
        <taxon>Basidiomycota</taxon>
        <taxon>Agaricomycotina</taxon>
        <taxon>Tremellomycetes</taxon>
        <taxon>Tremellales</taxon>
        <taxon>Cryptococcaceae</taxon>
        <taxon>Kwoniella</taxon>
    </lineage>
</organism>
<evidence type="ECO:0000256" key="2">
    <source>
        <dbReference type="SAM" id="SignalP"/>
    </source>
</evidence>
<evidence type="ECO:0000259" key="3">
    <source>
        <dbReference type="PROSITE" id="PS51762"/>
    </source>
</evidence>
<protein>
    <recommendedName>
        <fullName evidence="3">GH16 domain-containing protein</fullName>
    </recommendedName>
</protein>
<dbReference type="PANTHER" id="PTHR38121">
    <property type="entry name" value="GH16 DOMAIN-CONTAINING PROTEIN"/>
    <property type="match status" value="1"/>
</dbReference>
<dbReference type="InterPro" id="IPR013320">
    <property type="entry name" value="ConA-like_dom_sf"/>
</dbReference>
<feature type="compositionally biased region" description="Low complexity" evidence="1">
    <location>
        <begin position="131"/>
        <end position="147"/>
    </location>
</feature>
<dbReference type="PROSITE" id="PS51762">
    <property type="entry name" value="GH16_2"/>
    <property type="match status" value="1"/>
</dbReference>
<gene>
    <name evidence="4" type="ORF">L486_00985</name>
</gene>
<reference evidence="4 5" key="1">
    <citation type="submission" date="2013-07" db="EMBL/GenBank/DDBJ databases">
        <title>The Genome Sequence of Kwoniella mangroviensis CBS10435.</title>
        <authorList>
            <consortium name="The Broad Institute Genome Sequencing Platform"/>
            <person name="Cuomo C."/>
            <person name="Litvintseva A."/>
            <person name="Chen Y."/>
            <person name="Heitman J."/>
            <person name="Sun S."/>
            <person name="Springer D."/>
            <person name="Dromer F."/>
            <person name="Young S.K."/>
            <person name="Zeng Q."/>
            <person name="Gargeya S."/>
            <person name="Fitzgerald M."/>
            <person name="Abouelleil A."/>
            <person name="Alvarado L."/>
            <person name="Berlin A.M."/>
            <person name="Chapman S.B."/>
            <person name="Dewar J."/>
            <person name="Goldberg J."/>
            <person name="Griggs A."/>
            <person name="Gujja S."/>
            <person name="Hansen M."/>
            <person name="Howarth C."/>
            <person name="Imamovic A."/>
            <person name="Larimer J."/>
            <person name="McCowan C."/>
            <person name="Murphy C."/>
            <person name="Pearson M."/>
            <person name="Priest M."/>
            <person name="Roberts A."/>
            <person name="Saif S."/>
            <person name="Shea T."/>
            <person name="Sykes S."/>
            <person name="Wortman J."/>
            <person name="Nusbaum C."/>
            <person name="Birren B."/>
        </authorList>
    </citation>
    <scope>NUCLEOTIDE SEQUENCE [LARGE SCALE GENOMIC DNA]</scope>
    <source>
        <strain evidence="4 5">CBS 10435</strain>
    </source>
</reference>
<feature type="region of interest" description="Disordered" evidence="1">
    <location>
        <begin position="355"/>
        <end position="378"/>
    </location>
</feature>
<dbReference type="GO" id="GO:0005975">
    <property type="term" value="P:carbohydrate metabolic process"/>
    <property type="evidence" value="ECO:0007669"/>
    <property type="project" value="InterPro"/>
</dbReference>
<dbReference type="Pfam" id="PF00722">
    <property type="entry name" value="Glyco_hydro_16"/>
    <property type="match status" value="1"/>
</dbReference>
<sequence length="465" mass="48544">MFYIRLFTLLLPLSTYATPLHLTAKQDPVPTVANIANEYGHNPCASPTDVAQSWLCEHPEISTAPVDTATVIQGNYGTVNPETVSSPSATASEVDGGPSEPVQPSTSPSDLAAVAASHSLPNSGSSAATRTVGVQPTQPTTPVSSVPIAPTESTHPSTSVIEDGYTITSSQSSEGTIPNEPSSTIAEQSSAAIQSTSSTSSSNSTTASPSECGCGYTFSQNFNSAYYPKAKIIDFSTIADGTDVTSLGFSTSNGDKIGASSTVTPSSICVGSSENVHISGGVLNIKVPAGQLTGGEIVFEEAVTGGVFSMEAKIDKTEGTCQSLFTYTKTEGTADELDMEMLGKNIFKPSENGDKGIGLSNYAPDGSKDGEHADYTSDPTADFNRYTIGWFSDSNKFYYNDQQLKGPQPHLPVNPSSIIINNWSNGDPTFTAGPPAQDNILQSGWTVLAKADVQLWHQAGPSAIH</sequence>
<reference evidence="5" key="2">
    <citation type="submission" date="2013-12" db="EMBL/GenBank/DDBJ databases">
        <title>Evolution of pathogenesis and genome organization in the Tremellales.</title>
        <authorList>
            <person name="Cuomo C."/>
            <person name="Litvintseva A."/>
            <person name="Heitman J."/>
            <person name="Chen Y."/>
            <person name="Sun S."/>
            <person name="Springer D."/>
            <person name="Dromer F."/>
            <person name="Young S."/>
            <person name="Zeng Q."/>
            <person name="Chapman S."/>
            <person name="Gujja S."/>
            <person name="Saif S."/>
            <person name="Birren B."/>
        </authorList>
    </citation>
    <scope>NUCLEOTIDE SEQUENCE [LARGE SCALE GENOMIC DNA]</scope>
    <source>
        <strain evidence="5">CBS 10435</strain>
    </source>
</reference>
<feature type="chain" id="PRO_5008629144" description="GH16 domain-containing protein" evidence="2">
    <location>
        <begin position="18"/>
        <end position="465"/>
    </location>
</feature>
<dbReference type="EMBL" id="KI669459">
    <property type="protein sequence ID" value="OCF61337.1"/>
    <property type="molecule type" value="Genomic_DNA"/>
</dbReference>
<accession>A0A1B9J0N0</accession>